<dbReference type="EMBL" id="JBHLUN010000017">
    <property type="protein sequence ID" value="MFC0410683.1"/>
    <property type="molecule type" value="Genomic_DNA"/>
</dbReference>
<evidence type="ECO:0000256" key="1">
    <source>
        <dbReference type="SAM" id="Phobius"/>
    </source>
</evidence>
<feature type="transmembrane region" description="Helical" evidence="1">
    <location>
        <begin position="35"/>
        <end position="60"/>
    </location>
</feature>
<keyword evidence="1" id="KW-0472">Membrane</keyword>
<feature type="transmembrane region" description="Helical" evidence="1">
    <location>
        <begin position="184"/>
        <end position="203"/>
    </location>
</feature>
<sequence length="357" mass="37359">MRPLFRPRLTLPAGLLAAAILLCWAVFLPDGTAAAGWLVGLVFTLGIALGALVLSATAALTGGRWEAALWPALGPATAGLVLFLPLAAPLLFLVPAGLYPWAARPELAMHPDVAAGWLNGFGFGLRGFVALALWAVLGPLILLLRGAARTLVAALALPLHFVALTVVATDWVLSADPRFHSTAFPMEVLVMQILAALSWAAALRPTPAGEAPGRAGDLAGLMIAAALGVLYLSFEQYLTAWYGDVPDKARWFLARQGWGWGGLLGLATLLASVLPVAAGTLRTVRRSPRWLARVGLAALLGLLLHWCWIILPPFGATSILAAALGTVAVGGLWLGLMQALIGRRLVGDPTEGLHHAV</sequence>
<feature type="transmembrane region" description="Helical" evidence="1">
    <location>
        <begin position="290"/>
        <end position="311"/>
    </location>
</feature>
<feature type="transmembrane region" description="Helical" evidence="1">
    <location>
        <begin position="258"/>
        <end position="278"/>
    </location>
</feature>
<protein>
    <submittedName>
        <fullName evidence="2">Uncharacterized protein</fullName>
    </submittedName>
</protein>
<accession>A0ABV6K1M5</accession>
<feature type="transmembrane region" description="Helical" evidence="1">
    <location>
        <begin position="151"/>
        <end position="172"/>
    </location>
</feature>
<dbReference type="Proteomes" id="UP001589865">
    <property type="component" value="Unassembled WGS sequence"/>
</dbReference>
<dbReference type="PANTHER" id="PTHR43044">
    <property type="match status" value="1"/>
</dbReference>
<feature type="transmembrane region" description="Helical" evidence="1">
    <location>
        <begin position="123"/>
        <end position="144"/>
    </location>
</feature>
<organism evidence="2 3">
    <name type="scientific">Roseomonas elaeocarpi</name>
    <dbReference type="NCBI Taxonomy" id="907779"/>
    <lineage>
        <taxon>Bacteria</taxon>
        <taxon>Pseudomonadati</taxon>
        <taxon>Pseudomonadota</taxon>
        <taxon>Alphaproteobacteria</taxon>
        <taxon>Acetobacterales</taxon>
        <taxon>Roseomonadaceae</taxon>
        <taxon>Roseomonas</taxon>
    </lineage>
</organism>
<evidence type="ECO:0000313" key="3">
    <source>
        <dbReference type="Proteomes" id="UP001589865"/>
    </source>
</evidence>
<name>A0ABV6K1M5_9PROT</name>
<keyword evidence="1" id="KW-0812">Transmembrane</keyword>
<dbReference type="PANTHER" id="PTHR43044:SF1">
    <property type="entry name" value="QUINOL:CYTOCHROME C OXIDOREDUCTASE QUINONE-BINDING SUBUNIT 2"/>
    <property type="match status" value="1"/>
</dbReference>
<reference evidence="2 3" key="1">
    <citation type="submission" date="2024-09" db="EMBL/GenBank/DDBJ databases">
        <authorList>
            <person name="Sun Q."/>
            <person name="Mori K."/>
        </authorList>
    </citation>
    <scope>NUCLEOTIDE SEQUENCE [LARGE SCALE GENOMIC DNA]</scope>
    <source>
        <strain evidence="2 3">TBRC 5777</strain>
    </source>
</reference>
<dbReference type="RefSeq" id="WP_377046438.1">
    <property type="nucleotide sequence ID" value="NZ_JBHLUN010000017.1"/>
</dbReference>
<keyword evidence="3" id="KW-1185">Reference proteome</keyword>
<gene>
    <name evidence="2" type="ORF">ACFFGY_20740</name>
</gene>
<feature type="transmembrane region" description="Helical" evidence="1">
    <location>
        <begin position="317"/>
        <end position="336"/>
    </location>
</feature>
<evidence type="ECO:0000313" key="2">
    <source>
        <dbReference type="EMBL" id="MFC0410683.1"/>
    </source>
</evidence>
<feature type="transmembrane region" description="Helical" evidence="1">
    <location>
        <begin position="215"/>
        <end position="234"/>
    </location>
</feature>
<comment type="caution">
    <text evidence="2">The sequence shown here is derived from an EMBL/GenBank/DDBJ whole genome shotgun (WGS) entry which is preliminary data.</text>
</comment>
<keyword evidence="1" id="KW-1133">Transmembrane helix</keyword>
<proteinExistence type="predicted"/>
<feature type="transmembrane region" description="Helical" evidence="1">
    <location>
        <begin position="80"/>
        <end position="103"/>
    </location>
</feature>